<dbReference type="PANTHER" id="PTHR21340">
    <property type="entry name" value="DIADENOSINE 5,5-P1,P4-TETRAPHOSPHATE PYROPHOSPHOHYDROLASE MUTT"/>
    <property type="match status" value="1"/>
</dbReference>
<dbReference type="CDD" id="cd07067">
    <property type="entry name" value="HP_PGM_like"/>
    <property type="match status" value="1"/>
</dbReference>
<proteinExistence type="predicted"/>
<feature type="domain" description="Nudix hydrolase" evidence="2">
    <location>
        <begin position="6"/>
        <end position="132"/>
    </location>
</feature>
<dbReference type="InterPro" id="IPR013078">
    <property type="entry name" value="His_Pase_superF_clade-1"/>
</dbReference>
<dbReference type="InterPro" id="IPR051325">
    <property type="entry name" value="Nudix_hydrolase_domain"/>
</dbReference>
<dbReference type="EMBL" id="CAFBMR010000037">
    <property type="protein sequence ID" value="CAB4914599.1"/>
    <property type="molecule type" value="Genomic_DNA"/>
</dbReference>
<dbReference type="AlphaFoldDB" id="A0A6J7HG14"/>
<dbReference type="Gene3D" id="3.40.50.1240">
    <property type="entry name" value="Phosphoglycerate mutase-like"/>
    <property type="match status" value="1"/>
</dbReference>
<accession>A0A6J7HG14</accession>
<evidence type="ECO:0000259" key="2">
    <source>
        <dbReference type="PROSITE" id="PS51462"/>
    </source>
</evidence>
<dbReference type="InterPro" id="IPR000086">
    <property type="entry name" value="NUDIX_hydrolase_dom"/>
</dbReference>
<name>A0A6J7HG14_9ZZZZ</name>
<dbReference type="SUPFAM" id="SSF53254">
    <property type="entry name" value="Phosphoglycerate mutase-like"/>
    <property type="match status" value="1"/>
</dbReference>
<reference evidence="3" key="1">
    <citation type="submission" date="2020-05" db="EMBL/GenBank/DDBJ databases">
        <authorList>
            <person name="Chiriac C."/>
            <person name="Salcher M."/>
            <person name="Ghai R."/>
            <person name="Kavagutti S V."/>
        </authorList>
    </citation>
    <scope>NUCLEOTIDE SEQUENCE</scope>
</reference>
<dbReference type="InterPro" id="IPR015797">
    <property type="entry name" value="NUDIX_hydrolase-like_dom_sf"/>
</dbReference>
<keyword evidence="1" id="KW-0378">Hydrolase</keyword>
<dbReference type="CDD" id="cd03673">
    <property type="entry name" value="NUDIX_Ap6A_hydrolase"/>
    <property type="match status" value="1"/>
</dbReference>
<evidence type="ECO:0000256" key="1">
    <source>
        <dbReference type="ARBA" id="ARBA00022801"/>
    </source>
</evidence>
<sequence>MSDDSVSIRAAGVVPMRETAQGREVLAVHRPHRKDWSLPKGKVEGEEHIIVTAMRECREETGVSAVLGVPLPTQIYSVDQRLKSVHYWTATLDASADLVTNDEVDEFRWVTKAESRELLTYPHDADLVDLALTTPQTSPLIILRHTQATKRSDFKGELDSERPLSVRGYHQADDLVALLSAFGIMRLHPSPARRCLETLQPYAEATGAEIHLEESLSEDGNADNPFAGVLRLGELLHTLGATVICTHRPVMPALMDGLGGVSGASDWADLFDPRLAPGSFVVIHRSMQDNTPLIQSVERHSL</sequence>
<dbReference type="SUPFAM" id="SSF55811">
    <property type="entry name" value="Nudix"/>
    <property type="match status" value="1"/>
</dbReference>
<dbReference type="GO" id="GO:0006754">
    <property type="term" value="P:ATP biosynthetic process"/>
    <property type="evidence" value="ECO:0007669"/>
    <property type="project" value="TreeGrafter"/>
</dbReference>
<dbReference type="Pfam" id="PF00293">
    <property type="entry name" value="NUDIX"/>
    <property type="match status" value="1"/>
</dbReference>
<dbReference type="GO" id="GO:0004081">
    <property type="term" value="F:bis(5'-nucleosyl)-tetraphosphatase (asymmetrical) activity"/>
    <property type="evidence" value="ECO:0007669"/>
    <property type="project" value="TreeGrafter"/>
</dbReference>
<protein>
    <submittedName>
        <fullName evidence="3">Unannotated protein</fullName>
    </submittedName>
</protein>
<dbReference type="Pfam" id="PF00300">
    <property type="entry name" value="His_Phos_1"/>
    <property type="match status" value="1"/>
</dbReference>
<evidence type="ECO:0000313" key="3">
    <source>
        <dbReference type="EMBL" id="CAB4914599.1"/>
    </source>
</evidence>
<gene>
    <name evidence="3" type="ORF">UFOPK3610_01039</name>
</gene>
<dbReference type="PANTHER" id="PTHR21340:SF0">
    <property type="entry name" value="BIS(5'-NUCLEOSYL)-TETRAPHOSPHATASE [ASYMMETRICAL]"/>
    <property type="match status" value="1"/>
</dbReference>
<organism evidence="3">
    <name type="scientific">freshwater metagenome</name>
    <dbReference type="NCBI Taxonomy" id="449393"/>
    <lineage>
        <taxon>unclassified sequences</taxon>
        <taxon>metagenomes</taxon>
        <taxon>ecological metagenomes</taxon>
    </lineage>
</organism>
<dbReference type="InterPro" id="IPR029033">
    <property type="entry name" value="His_PPase_superfam"/>
</dbReference>
<dbReference type="GO" id="GO:0006167">
    <property type="term" value="P:AMP biosynthetic process"/>
    <property type="evidence" value="ECO:0007669"/>
    <property type="project" value="TreeGrafter"/>
</dbReference>
<dbReference type="PROSITE" id="PS51462">
    <property type="entry name" value="NUDIX"/>
    <property type="match status" value="1"/>
</dbReference>
<dbReference type="Gene3D" id="3.90.79.10">
    <property type="entry name" value="Nucleoside Triphosphate Pyrophosphohydrolase"/>
    <property type="match status" value="1"/>
</dbReference>
<dbReference type="SMART" id="SM00855">
    <property type="entry name" value="PGAM"/>
    <property type="match status" value="1"/>
</dbReference>